<dbReference type="InterPro" id="IPR050979">
    <property type="entry name" value="LD-transpeptidase"/>
</dbReference>
<dbReference type="OrthoDB" id="9787225at2"/>
<dbReference type="GO" id="GO:0071972">
    <property type="term" value="F:peptidoglycan L,D-transpeptidase activity"/>
    <property type="evidence" value="ECO:0007669"/>
    <property type="project" value="TreeGrafter"/>
</dbReference>
<dbReference type="Pfam" id="PF07833">
    <property type="entry name" value="Cu_amine_oxidN1"/>
    <property type="match status" value="1"/>
</dbReference>
<keyword evidence="9" id="KW-0732">Signal</keyword>
<dbReference type="KEGG" id="tjr:TherJR_2467"/>
<feature type="active site" description="Nucleophile" evidence="8">
    <location>
        <position position="137"/>
    </location>
</feature>
<keyword evidence="6 8" id="KW-0573">Peptidoglycan synthesis</keyword>
<feature type="signal peptide" evidence="9">
    <location>
        <begin position="1"/>
        <end position="33"/>
    </location>
</feature>
<evidence type="ECO:0000256" key="6">
    <source>
        <dbReference type="ARBA" id="ARBA00022984"/>
    </source>
</evidence>
<sequence length="291" mass="32173" precursor="true">MKNYWGEGRRTRRFSCVLLALFLLCSLPGPVFATEAKKIIINKKVNKLAYLENGQVSKIFPVATGRTPDLTPEGSFRVVRKVVNPYYNKLKIPGGSPRNPLGARWLGIDARGTSGGTYGIHGTNNPKSIGKYASGGCIRMFNQDVIWLYERTPIGTPVEIINRDWDLEGDGLQKFVELVVNGKTVAQDGEGRAYLEDNRVTVPIRTLAEALDAVVTWDAGKKEVTVQQGETQICFVVNSREITVNGIPKIIDKPVIMKHGRAFVHVRVLAEAFGYGVAWDENNCTVVLTKP</sequence>
<dbReference type="GO" id="GO:0008360">
    <property type="term" value="P:regulation of cell shape"/>
    <property type="evidence" value="ECO:0007669"/>
    <property type="project" value="UniProtKB-UniRule"/>
</dbReference>
<dbReference type="Gene3D" id="2.40.440.10">
    <property type="entry name" value="L,D-transpeptidase catalytic domain-like"/>
    <property type="match status" value="1"/>
</dbReference>
<dbReference type="EMBL" id="CP002028">
    <property type="protein sequence ID" value="ADG83306.1"/>
    <property type="molecule type" value="Genomic_DNA"/>
</dbReference>
<dbReference type="GO" id="GO:0018104">
    <property type="term" value="P:peptidoglycan-protein cross-linking"/>
    <property type="evidence" value="ECO:0007669"/>
    <property type="project" value="TreeGrafter"/>
</dbReference>
<feature type="domain" description="L,D-TPase catalytic" evidence="10">
    <location>
        <begin position="37"/>
        <end position="161"/>
    </location>
</feature>
<evidence type="ECO:0000259" key="10">
    <source>
        <dbReference type="PROSITE" id="PS52029"/>
    </source>
</evidence>
<name>D5XAV2_THEPJ</name>
<dbReference type="InterPro" id="IPR005490">
    <property type="entry name" value="LD_TPept_cat_dom"/>
</dbReference>
<dbReference type="Gene3D" id="3.30.457.10">
    <property type="entry name" value="Copper amine oxidase-like, N-terminal domain"/>
    <property type="match status" value="1"/>
</dbReference>
<dbReference type="PROSITE" id="PS52029">
    <property type="entry name" value="LD_TPASE"/>
    <property type="match status" value="1"/>
</dbReference>
<dbReference type="InterPro" id="IPR038063">
    <property type="entry name" value="Transpep_catalytic_dom"/>
</dbReference>
<dbReference type="GO" id="GO:0071555">
    <property type="term" value="P:cell wall organization"/>
    <property type="evidence" value="ECO:0007669"/>
    <property type="project" value="UniProtKB-UniRule"/>
</dbReference>
<dbReference type="eggNOG" id="COG1376">
    <property type="taxonomic scope" value="Bacteria"/>
</dbReference>
<accession>D5XAV2</accession>
<feature type="active site" description="Proton donor/acceptor" evidence="8">
    <location>
        <position position="121"/>
    </location>
</feature>
<comment type="similarity">
    <text evidence="2">Belongs to the YkuD family.</text>
</comment>
<evidence type="ECO:0000313" key="12">
    <source>
        <dbReference type="Proteomes" id="UP000002377"/>
    </source>
</evidence>
<gene>
    <name evidence="11" type="ordered locus">TherJR_2467</name>
</gene>
<dbReference type="CDD" id="cd16913">
    <property type="entry name" value="YkuD_like"/>
    <property type="match status" value="1"/>
</dbReference>
<dbReference type="Proteomes" id="UP000002377">
    <property type="component" value="Chromosome"/>
</dbReference>
<dbReference type="GO" id="GO:0005576">
    <property type="term" value="C:extracellular region"/>
    <property type="evidence" value="ECO:0007669"/>
    <property type="project" value="TreeGrafter"/>
</dbReference>
<keyword evidence="5 8" id="KW-0133">Cell shape</keyword>
<dbReference type="HOGENOM" id="CLU_996929_0_0_9"/>
<evidence type="ECO:0000256" key="8">
    <source>
        <dbReference type="PROSITE-ProRule" id="PRU01373"/>
    </source>
</evidence>
<keyword evidence="7 8" id="KW-0961">Cell wall biogenesis/degradation</keyword>
<evidence type="ECO:0000313" key="11">
    <source>
        <dbReference type="EMBL" id="ADG83306.1"/>
    </source>
</evidence>
<dbReference type="SUPFAM" id="SSF141523">
    <property type="entry name" value="L,D-transpeptidase catalytic domain-like"/>
    <property type="match status" value="1"/>
</dbReference>
<evidence type="ECO:0000256" key="7">
    <source>
        <dbReference type="ARBA" id="ARBA00023316"/>
    </source>
</evidence>
<dbReference type="GO" id="GO:0016740">
    <property type="term" value="F:transferase activity"/>
    <property type="evidence" value="ECO:0007669"/>
    <property type="project" value="UniProtKB-KW"/>
</dbReference>
<comment type="pathway">
    <text evidence="1 8">Cell wall biogenesis; peptidoglycan biosynthesis.</text>
</comment>
<feature type="chain" id="PRO_5003080149" evidence="9">
    <location>
        <begin position="34"/>
        <end position="291"/>
    </location>
</feature>
<evidence type="ECO:0000256" key="3">
    <source>
        <dbReference type="ARBA" id="ARBA00022679"/>
    </source>
</evidence>
<proteinExistence type="inferred from homology"/>
<keyword evidence="4" id="KW-0378">Hydrolase</keyword>
<organism evidence="11 12">
    <name type="scientific">Thermincola potens (strain JR)</name>
    <dbReference type="NCBI Taxonomy" id="635013"/>
    <lineage>
        <taxon>Bacteria</taxon>
        <taxon>Bacillati</taxon>
        <taxon>Bacillota</taxon>
        <taxon>Clostridia</taxon>
        <taxon>Eubacteriales</taxon>
        <taxon>Thermincolaceae</taxon>
        <taxon>Thermincola</taxon>
    </lineage>
</organism>
<evidence type="ECO:0000256" key="4">
    <source>
        <dbReference type="ARBA" id="ARBA00022801"/>
    </source>
</evidence>
<keyword evidence="12" id="KW-1185">Reference proteome</keyword>
<evidence type="ECO:0000256" key="5">
    <source>
        <dbReference type="ARBA" id="ARBA00022960"/>
    </source>
</evidence>
<protein>
    <submittedName>
        <fullName evidence="11">ErfK/YbiS/YcfS/YnhG family protein</fullName>
    </submittedName>
</protein>
<dbReference type="InterPro" id="IPR036582">
    <property type="entry name" value="Mao_N_sf"/>
</dbReference>
<dbReference type="STRING" id="635013.TherJR_2467"/>
<evidence type="ECO:0000256" key="1">
    <source>
        <dbReference type="ARBA" id="ARBA00004752"/>
    </source>
</evidence>
<evidence type="ECO:0000256" key="9">
    <source>
        <dbReference type="SAM" id="SignalP"/>
    </source>
</evidence>
<dbReference type="AlphaFoldDB" id="D5XAV2"/>
<dbReference type="PANTHER" id="PTHR30582">
    <property type="entry name" value="L,D-TRANSPEPTIDASE"/>
    <property type="match status" value="1"/>
</dbReference>
<evidence type="ECO:0000256" key="2">
    <source>
        <dbReference type="ARBA" id="ARBA00005992"/>
    </source>
</evidence>
<keyword evidence="3" id="KW-0808">Transferase</keyword>
<dbReference type="UniPathway" id="UPA00219"/>
<dbReference type="InterPro" id="IPR012854">
    <property type="entry name" value="Cu_amine_oxidase-like_N"/>
</dbReference>
<dbReference type="Pfam" id="PF03734">
    <property type="entry name" value="YkuD"/>
    <property type="match status" value="1"/>
</dbReference>
<dbReference type="FunFam" id="2.40.440.10:FF:000003">
    <property type="entry name" value="L,D-transpeptidase YciB"/>
    <property type="match status" value="1"/>
</dbReference>
<dbReference type="PANTHER" id="PTHR30582:SF4">
    <property type="entry name" value="L,D-TRANSPEPTIDASE YQJB-RELATED"/>
    <property type="match status" value="1"/>
</dbReference>
<dbReference type="SUPFAM" id="SSF55383">
    <property type="entry name" value="Copper amine oxidase, domain N"/>
    <property type="match status" value="1"/>
</dbReference>
<reference evidence="11 12" key="1">
    <citation type="submission" date="2010-05" db="EMBL/GenBank/DDBJ databases">
        <title>Complete sequence of Thermincola sp. JR.</title>
        <authorList>
            <consortium name="US DOE Joint Genome Institute"/>
            <person name="Lucas S."/>
            <person name="Copeland A."/>
            <person name="Lapidus A."/>
            <person name="Cheng J.-F."/>
            <person name="Bruce D."/>
            <person name="Goodwin L."/>
            <person name="Pitluck S."/>
            <person name="Chertkov O."/>
            <person name="Detter J.C."/>
            <person name="Han C."/>
            <person name="Tapia R."/>
            <person name="Land M."/>
            <person name="Hauser L."/>
            <person name="Kyrpides N."/>
            <person name="Mikhailova N."/>
            <person name="Hazen T.C."/>
            <person name="Woyke T."/>
        </authorList>
    </citation>
    <scope>NUCLEOTIDE SEQUENCE [LARGE SCALE GENOMIC DNA]</scope>
    <source>
        <strain evidence="11 12">JR</strain>
    </source>
</reference>